<dbReference type="InterPro" id="IPR016071">
    <property type="entry name" value="Staphylococal_nuclease_OB-fold"/>
</dbReference>
<organism evidence="6 7">
    <name type="scientific">Caryophanon tenue</name>
    <dbReference type="NCBI Taxonomy" id="33978"/>
    <lineage>
        <taxon>Bacteria</taxon>
        <taxon>Bacillati</taxon>
        <taxon>Bacillota</taxon>
        <taxon>Bacilli</taxon>
        <taxon>Bacillales</taxon>
        <taxon>Caryophanaceae</taxon>
        <taxon>Caryophanon</taxon>
    </lineage>
</organism>
<dbReference type="SMART" id="SM00318">
    <property type="entry name" value="SNc"/>
    <property type="match status" value="1"/>
</dbReference>
<evidence type="ECO:0000256" key="2">
    <source>
        <dbReference type="ARBA" id="ARBA00022759"/>
    </source>
</evidence>
<dbReference type="PROSITE" id="PS51257">
    <property type="entry name" value="PROKAR_LIPOPROTEIN"/>
    <property type="match status" value="1"/>
</dbReference>
<dbReference type="AlphaFoldDB" id="A0A1C0YHN4"/>
<dbReference type="Proteomes" id="UP000093199">
    <property type="component" value="Unassembled WGS sequence"/>
</dbReference>
<dbReference type="RefSeq" id="WP_066544541.1">
    <property type="nucleotide sequence ID" value="NZ_MASJ01000009.1"/>
</dbReference>
<feature type="region of interest" description="Disordered" evidence="4">
    <location>
        <begin position="205"/>
        <end position="236"/>
    </location>
</feature>
<keyword evidence="2" id="KW-0255">Endonuclease</keyword>
<dbReference type="PROSITE" id="PS50830">
    <property type="entry name" value="TNASE_3"/>
    <property type="match status" value="1"/>
</dbReference>
<evidence type="ECO:0000256" key="1">
    <source>
        <dbReference type="ARBA" id="ARBA00022722"/>
    </source>
</evidence>
<dbReference type="PANTHER" id="PTHR12302:SF3">
    <property type="entry name" value="SERINE_THREONINE-PROTEIN KINASE 31"/>
    <property type="match status" value="1"/>
</dbReference>
<comment type="caution">
    <text evidence="6">The sequence shown here is derived from an EMBL/GenBank/DDBJ whole genome shotgun (WGS) entry which is preliminary data.</text>
</comment>
<proteinExistence type="predicted"/>
<dbReference type="EMBL" id="MASJ01000009">
    <property type="protein sequence ID" value="OCS86670.1"/>
    <property type="molecule type" value="Genomic_DNA"/>
</dbReference>
<keyword evidence="7" id="KW-1185">Reference proteome</keyword>
<keyword evidence="3" id="KW-0378">Hydrolase</keyword>
<dbReference type="SUPFAM" id="SSF50199">
    <property type="entry name" value="Staphylococcal nuclease"/>
    <property type="match status" value="1"/>
</dbReference>
<dbReference type="GO" id="GO:0004519">
    <property type="term" value="F:endonuclease activity"/>
    <property type="evidence" value="ECO:0007669"/>
    <property type="project" value="UniProtKB-KW"/>
</dbReference>
<dbReference type="Gene3D" id="2.40.50.90">
    <property type="match status" value="1"/>
</dbReference>
<evidence type="ECO:0000256" key="4">
    <source>
        <dbReference type="SAM" id="MobiDB-lite"/>
    </source>
</evidence>
<dbReference type="PANTHER" id="PTHR12302">
    <property type="entry name" value="EBNA2 BINDING PROTEIN P100"/>
    <property type="match status" value="1"/>
</dbReference>
<feature type="compositionally biased region" description="Polar residues" evidence="4">
    <location>
        <begin position="210"/>
        <end position="232"/>
    </location>
</feature>
<name>A0A1C0YHN4_9BACL</name>
<reference evidence="6 7" key="1">
    <citation type="submission" date="2016-07" db="EMBL/GenBank/DDBJ databases">
        <title>Caryophanon tenue genome sequencing.</title>
        <authorList>
            <person name="Verma A."/>
            <person name="Pal Y."/>
            <person name="Krishnamurthi S."/>
        </authorList>
    </citation>
    <scope>NUCLEOTIDE SEQUENCE [LARGE SCALE GENOMIC DNA]</scope>
    <source>
        <strain evidence="6 7">DSM 14152</strain>
    </source>
</reference>
<gene>
    <name evidence="6" type="ORF">A6M13_12720</name>
</gene>
<dbReference type="STRING" id="33978.A6M13_12720"/>
<keyword evidence="1" id="KW-0540">Nuclease</keyword>
<evidence type="ECO:0000259" key="5">
    <source>
        <dbReference type="PROSITE" id="PS50830"/>
    </source>
</evidence>
<sequence length="282" mass="31670">MKKLLWSLALTAAVLAGCSDSGSVEPAASLDIQSLVDTTTDTAERHDVRKFEKYELQEVIDGDTIRINYEGKSEKIRFLLIDTPETNHEQLGEQPFGPEAKAFLKELLKDEKHVYIEFDVSYRDKYKRLLAYIYTEQGISIQEELLKNGLARVAYIYDPNTKHVDWFKDVQKQAQKQAIGIWSVEDYVTNRGYDKDAYAEAVKEGKVVTPNDSEQPGDDTTATSSPAQTTDGDSCEIKGNINSKGNKIYHMPGQQNYDQTVAEEMFCTAEEAEAAGFVAAQR</sequence>
<dbReference type="Pfam" id="PF00565">
    <property type="entry name" value="SNase"/>
    <property type="match status" value="1"/>
</dbReference>
<feature type="domain" description="TNase-like" evidence="5">
    <location>
        <begin position="50"/>
        <end position="184"/>
    </location>
</feature>
<dbReference type="GO" id="GO:0016787">
    <property type="term" value="F:hydrolase activity"/>
    <property type="evidence" value="ECO:0007669"/>
    <property type="project" value="UniProtKB-KW"/>
</dbReference>
<dbReference type="InterPro" id="IPR035437">
    <property type="entry name" value="SNase_OB-fold_sf"/>
</dbReference>
<dbReference type="OrthoDB" id="4376109at2"/>
<dbReference type="CDD" id="cd00175">
    <property type="entry name" value="SNc"/>
    <property type="match status" value="1"/>
</dbReference>
<evidence type="ECO:0000256" key="3">
    <source>
        <dbReference type="ARBA" id="ARBA00022801"/>
    </source>
</evidence>
<accession>A0A1C0YHN4</accession>
<evidence type="ECO:0000313" key="7">
    <source>
        <dbReference type="Proteomes" id="UP000093199"/>
    </source>
</evidence>
<protein>
    <submittedName>
        <fullName evidence="6">Thermonuclease</fullName>
    </submittedName>
</protein>
<evidence type="ECO:0000313" key="6">
    <source>
        <dbReference type="EMBL" id="OCS86670.1"/>
    </source>
</evidence>